<gene>
    <name evidence="1" type="ORF">E2C01_040845</name>
</gene>
<comment type="caution">
    <text evidence="1">The sequence shown here is derived from an EMBL/GenBank/DDBJ whole genome shotgun (WGS) entry which is preliminary data.</text>
</comment>
<organism evidence="1 2">
    <name type="scientific">Portunus trituberculatus</name>
    <name type="common">Swimming crab</name>
    <name type="synonym">Neptunus trituberculatus</name>
    <dbReference type="NCBI Taxonomy" id="210409"/>
    <lineage>
        <taxon>Eukaryota</taxon>
        <taxon>Metazoa</taxon>
        <taxon>Ecdysozoa</taxon>
        <taxon>Arthropoda</taxon>
        <taxon>Crustacea</taxon>
        <taxon>Multicrustacea</taxon>
        <taxon>Malacostraca</taxon>
        <taxon>Eumalacostraca</taxon>
        <taxon>Eucarida</taxon>
        <taxon>Decapoda</taxon>
        <taxon>Pleocyemata</taxon>
        <taxon>Brachyura</taxon>
        <taxon>Eubrachyura</taxon>
        <taxon>Portunoidea</taxon>
        <taxon>Portunidae</taxon>
        <taxon>Portuninae</taxon>
        <taxon>Portunus</taxon>
    </lineage>
</organism>
<keyword evidence="2" id="KW-1185">Reference proteome</keyword>
<evidence type="ECO:0000313" key="2">
    <source>
        <dbReference type="Proteomes" id="UP000324222"/>
    </source>
</evidence>
<accession>A0A5B7FHP9</accession>
<dbReference type="EMBL" id="VSRR010007556">
    <property type="protein sequence ID" value="MPC47110.1"/>
    <property type="molecule type" value="Genomic_DNA"/>
</dbReference>
<sequence>MVWLTIGHKATVTSGFLQFLIPRFLQATIYPPTRRKNEHLNELCDDTVDSSMDRGFVAKRVSQYTMEGLIGNR</sequence>
<protein>
    <submittedName>
        <fullName evidence="1">Uncharacterized protein</fullName>
    </submittedName>
</protein>
<evidence type="ECO:0000313" key="1">
    <source>
        <dbReference type="EMBL" id="MPC47110.1"/>
    </source>
</evidence>
<reference evidence="1 2" key="1">
    <citation type="submission" date="2019-05" db="EMBL/GenBank/DDBJ databases">
        <title>Another draft genome of Portunus trituberculatus and its Hox gene families provides insights of decapod evolution.</title>
        <authorList>
            <person name="Jeong J.-H."/>
            <person name="Song I."/>
            <person name="Kim S."/>
            <person name="Choi T."/>
            <person name="Kim D."/>
            <person name="Ryu S."/>
            <person name="Kim W."/>
        </authorList>
    </citation>
    <scope>NUCLEOTIDE SEQUENCE [LARGE SCALE GENOMIC DNA]</scope>
    <source>
        <tissue evidence="1">Muscle</tissue>
    </source>
</reference>
<name>A0A5B7FHP9_PORTR</name>
<proteinExistence type="predicted"/>
<dbReference type="AlphaFoldDB" id="A0A5B7FHP9"/>
<dbReference type="Proteomes" id="UP000324222">
    <property type="component" value="Unassembled WGS sequence"/>
</dbReference>